<dbReference type="AlphaFoldDB" id="A0A842I550"/>
<comment type="caution">
    <text evidence="2">The sequence shown here is derived from an EMBL/GenBank/DDBJ whole genome shotgun (WGS) entry which is preliminary data.</text>
</comment>
<dbReference type="Proteomes" id="UP000555411">
    <property type="component" value="Unassembled WGS sequence"/>
</dbReference>
<protein>
    <recommendedName>
        <fullName evidence="1">Glycosyl transferase family 28 C-terminal domain-containing protein</fullName>
    </recommendedName>
</protein>
<dbReference type="PANTHER" id="PTHR21015:SF22">
    <property type="entry name" value="GLYCOSYLTRANSFERASE"/>
    <property type="match status" value="1"/>
</dbReference>
<dbReference type="Pfam" id="PF04101">
    <property type="entry name" value="Glyco_tran_28_C"/>
    <property type="match status" value="1"/>
</dbReference>
<dbReference type="InterPro" id="IPR007235">
    <property type="entry name" value="Glyco_trans_28_C"/>
</dbReference>
<dbReference type="GO" id="GO:0016758">
    <property type="term" value="F:hexosyltransferase activity"/>
    <property type="evidence" value="ECO:0007669"/>
    <property type="project" value="InterPro"/>
</dbReference>
<sequence length="655" mass="69693">MTPLQRLDLIMAADFTVAGDMGRRLAQEIRLLAGQGLGIGLLQAVTPDSGACIAAEIQTCLRRGLARRLGADEAGAGAARMIVHAPATLEIDRFGLPWDGLREVAVVCHTPADVIQRAGFGPHVRVRRHAVYGELRRTAGRRPGPFGRTWLPVAEALPVPDMPKRRKAVGWIGTAPEVAGLEEMDHIALDGCDLSIDRLVAGIDVLVLREAADALVAAMLASGRAVVADPGLRTRYGAGPVYSGDPATGVGVALAAAPQHGTHAAAYVAACRAGPVAKYGKTRALPAEAPQRPILCLSSNGVGVGHLTRLLAIARRIGPASEIVFATQAQAVGVVESFGYPVEYIPSPGAVGGDFGLWDTWFAAHLGRIIDRYDPALVIYDGNHPSDGLMRAVASRRDCRLAWVRRGMWGKTTSAFMANARWCDLVIEPGELAAERDDGVTALLRDEALQVDPIRLLEPGELLARDAAAAALGLNPARPAVLVQLGSGYQRDLLSMLDQIVAELAKVPGLQICVAEWVNGSVPLTLWPDVTVLRGFPLSQYIRAFDFCISAAGYNSFHELIGFEVPTIFVANRHPTMDDQYGRAKFAQDNAAAFEISETDLHELAEMVPLLMQDAARSYLADRCRALSRPNGAEAAAAALVELAGIAPRLALAAE</sequence>
<dbReference type="EMBL" id="JACLQD010000001">
    <property type="protein sequence ID" value="MBC2834739.1"/>
    <property type="molecule type" value="Genomic_DNA"/>
</dbReference>
<accession>A0A842I550</accession>
<gene>
    <name evidence="2" type="ORF">H7F16_04425</name>
</gene>
<dbReference type="Gene3D" id="3.40.50.2000">
    <property type="entry name" value="Glycogen Phosphorylase B"/>
    <property type="match status" value="1"/>
</dbReference>
<keyword evidence="3" id="KW-1185">Reference proteome</keyword>
<dbReference type="SUPFAM" id="SSF53756">
    <property type="entry name" value="UDP-Glycosyltransferase/glycogen phosphorylase"/>
    <property type="match status" value="1"/>
</dbReference>
<feature type="domain" description="Glycosyl transferase family 28 C-terminal" evidence="1">
    <location>
        <begin position="538"/>
        <end position="624"/>
    </location>
</feature>
<organism evidence="2 3">
    <name type="scientific">Paragemmobacter straminiformis</name>
    <dbReference type="NCBI Taxonomy" id="2045119"/>
    <lineage>
        <taxon>Bacteria</taxon>
        <taxon>Pseudomonadati</taxon>
        <taxon>Pseudomonadota</taxon>
        <taxon>Alphaproteobacteria</taxon>
        <taxon>Rhodobacterales</taxon>
        <taxon>Paracoccaceae</taxon>
        <taxon>Paragemmobacter</taxon>
    </lineage>
</organism>
<dbReference type="PANTHER" id="PTHR21015">
    <property type="entry name" value="UDP-N-ACETYLGLUCOSAMINE--N-ACETYLMURAMYL-(PENTAPEPTIDE) PYROPHOSPHORYL-UNDECAPRENOL N-ACETYLGLUCOSAMINE TRANSFERASE 1"/>
    <property type="match status" value="1"/>
</dbReference>
<proteinExistence type="predicted"/>
<dbReference type="RefSeq" id="WP_185796312.1">
    <property type="nucleotide sequence ID" value="NZ_JACLQD010000001.1"/>
</dbReference>
<evidence type="ECO:0000259" key="1">
    <source>
        <dbReference type="Pfam" id="PF04101"/>
    </source>
</evidence>
<reference evidence="2 3" key="1">
    <citation type="journal article" date="2017" name="Int. J. Syst. Evol. Microbiol.">
        <title>Gemmobacter straminiformis sp. nov., isolated from an artificial fountain.</title>
        <authorList>
            <person name="Kang J.Y."/>
            <person name="Kim M.J."/>
            <person name="Chun J."/>
            <person name="Son K.P."/>
            <person name="Jahng K.Y."/>
        </authorList>
    </citation>
    <scope>NUCLEOTIDE SEQUENCE [LARGE SCALE GENOMIC DNA]</scope>
    <source>
        <strain evidence="2 3">CAM-8</strain>
    </source>
</reference>
<evidence type="ECO:0000313" key="3">
    <source>
        <dbReference type="Proteomes" id="UP000555411"/>
    </source>
</evidence>
<evidence type="ECO:0000313" key="2">
    <source>
        <dbReference type="EMBL" id="MBC2834739.1"/>
    </source>
</evidence>
<name>A0A842I550_9RHOB</name>